<organism evidence="1 2">
    <name type="scientific">Paenibacillus elgii</name>
    <dbReference type="NCBI Taxonomy" id="189691"/>
    <lineage>
        <taxon>Bacteria</taxon>
        <taxon>Bacillati</taxon>
        <taxon>Bacillota</taxon>
        <taxon>Bacilli</taxon>
        <taxon>Bacillales</taxon>
        <taxon>Paenibacillaceae</taxon>
        <taxon>Paenibacillus</taxon>
    </lineage>
</organism>
<accession>A0A165R2U1</accession>
<reference evidence="2" key="1">
    <citation type="submission" date="2016-01" db="EMBL/GenBank/DDBJ databases">
        <title>Draft genome of Chromobacterium sp. F49.</title>
        <authorList>
            <person name="Hong K.W."/>
        </authorList>
    </citation>
    <scope>NUCLEOTIDE SEQUENCE [LARGE SCALE GENOMIC DNA]</scope>
    <source>
        <strain evidence="2">M63</strain>
    </source>
</reference>
<comment type="caution">
    <text evidence="1">The sequence shown here is derived from an EMBL/GenBank/DDBJ whole genome shotgun (WGS) entry which is preliminary data.</text>
</comment>
<evidence type="ECO:0000313" key="1">
    <source>
        <dbReference type="EMBL" id="KZE78132.1"/>
    </source>
</evidence>
<dbReference type="EMBL" id="LQRA01000057">
    <property type="protein sequence ID" value="KZE78132.1"/>
    <property type="molecule type" value="Genomic_DNA"/>
</dbReference>
<proteinExistence type="predicted"/>
<protein>
    <submittedName>
        <fullName evidence="1">Uncharacterized protein</fullName>
    </submittedName>
</protein>
<dbReference type="AlphaFoldDB" id="A0A165R2U1"/>
<gene>
    <name evidence="1" type="ORF">AV654_19345</name>
</gene>
<sequence>MIEGEWVRVVGDSVWWDQCGEVVEVGDDGFVKIRFSIWGNVRIARIWANYLRVEPKLLWKTPEV</sequence>
<keyword evidence="2" id="KW-1185">Reference proteome</keyword>
<evidence type="ECO:0000313" key="2">
    <source>
        <dbReference type="Proteomes" id="UP000076563"/>
    </source>
</evidence>
<name>A0A165R2U1_9BACL</name>
<dbReference type="Proteomes" id="UP000076563">
    <property type="component" value="Unassembled WGS sequence"/>
</dbReference>
<dbReference type="STRING" id="1007103.GCA_000213315_05080"/>